<organism evidence="3">
    <name type="scientific">Grammatophora oceanica</name>
    <dbReference type="NCBI Taxonomy" id="210454"/>
    <lineage>
        <taxon>Eukaryota</taxon>
        <taxon>Sar</taxon>
        <taxon>Stramenopiles</taxon>
        <taxon>Ochrophyta</taxon>
        <taxon>Bacillariophyta</taxon>
        <taxon>Fragilariophyceae</taxon>
        <taxon>Fragilariophycidae</taxon>
        <taxon>Rhabdonematales</taxon>
        <taxon>Grammatophoraceae</taxon>
        <taxon>Grammatophora</taxon>
    </lineage>
</organism>
<dbReference type="Pfam" id="PF04724">
    <property type="entry name" value="Glyco_transf_17"/>
    <property type="match status" value="1"/>
</dbReference>
<proteinExistence type="predicted"/>
<evidence type="ECO:0000313" key="3">
    <source>
        <dbReference type="EMBL" id="CAD9300728.1"/>
    </source>
</evidence>
<protein>
    <recommendedName>
        <fullName evidence="4">Glycosyl transferase 64 domain-containing protein</fullName>
    </recommendedName>
</protein>
<dbReference type="PANTHER" id="PTHR12224:SF0">
    <property type="entry name" value="BETA-1,4-MANNOSYL-GLYCOPROTEIN 4-BETA-N-ACETYLGLUCOSAMINYLTRANSFERASE"/>
    <property type="match status" value="1"/>
</dbReference>
<feature type="signal peptide" evidence="2">
    <location>
        <begin position="1"/>
        <end position="28"/>
    </location>
</feature>
<dbReference type="GO" id="GO:0016020">
    <property type="term" value="C:membrane"/>
    <property type="evidence" value="ECO:0007669"/>
    <property type="project" value="InterPro"/>
</dbReference>
<dbReference type="GO" id="GO:0003830">
    <property type="term" value="F:beta-1,4-mannosylglycoprotein 4-beta-N-acetylglucosaminyltransferase activity"/>
    <property type="evidence" value="ECO:0007669"/>
    <property type="project" value="InterPro"/>
</dbReference>
<evidence type="ECO:0008006" key="4">
    <source>
        <dbReference type="Google" id="ProtNLM"/>
    </source>
</evidence>
<dbReference type="PANTHER" id="PTHR12224">
    <property type="entry name" value="BETA-1,4-MANNOSYL-GLYCOPROTEIN BETA-1,4-N-ACETYLGLUCOSAMINYL-TRANSFERASE"/>
    <property type="match status" value="1"/>
</dbReference>
<dbReference type="AlphaFoldDB" id="A0A7S1YF03"/>
<feature type="chain" id="PRO_5030766914" description="Glycosyl transferase 64 domain-containing protein" evidence="2">
    <location>
        <begin position="29"/>
        <end position="485"/>
    </location>
</feature>
<accession>A0A7S1YF03</accession>
<name>A0A7S1YF03_9STRA</name>
<gene>
    <name evidence="3" type="ORF">GOCE00092_LOCUS21558</name>
</gene>
<dbReference type="GO" id="GO:0006044">
    <property type="term" value="P:N-acetylglucosamine metabolic process"/>
    <property type="evidence" value="ECO:0007669"/>
    <property type="project" value="TreeGrafter"/>
</dbReference>
<reference evidence="3" key="1">
    <citation type="submission" date="2021-01" db="EMBL/GenBank/DDBJ databases">
        <authorList>
            <person name="Corre E."/>
            <person name="Pelletier E."/>
            <person name="Niang G."/>
            <person name="Scheremetjew M."/>
            <person name="Finn R."/>
            <person name="Kale V."/>
            <person name="Holt S."/>
            <person name="Cochrane G."/>
            <person name="Meng A."/>
            <person name="Brown T."/>
            <person name="Cohen L."/>
        </authorList>
    </citation>
    <scope>NUCLEOTIDE SEQUENCE</scope>
    <source>
        <strain evidence="3">CCMP 410</strain>
    </source>
</reference>
<feature type="region of interest" description="Disordered" evidence="1">
    <location>
        <begin position="39"/>
        <end position="81"/>
    </location>
</feature>
<sequence length="485" mass="54937">MVEINLKSLAIGMLLGVLLCSNVSNSFCNSPFSSATFSSAVDDAPSGDDPSATATAAAAASPPKAHPAKTDSASPPEKFTPDAMFQTQYDEIDNEDIEKKCARYNLKYNPSSPERRVFFGSMIANDAIQMLKMHATEVYDLYDVMVLVESNTTHMATPREMRFIPGKEGYEFMYSGAWGPNTKIRMSYWLEERPDLMYMSRERTQRNTIVQGWVAEGMTENDIAIMSDMDETFTRDYLLAIKKCEPPDHILAKDCKKVKLLGSSLVFQSSPECISQRNWYHPDWTLGQCMQGVGDASIRVPRKYKSDKSPACGGGNYCSDGRQDLYDADQIKDGMYPLLSGTDLRELPQGNMATVWNRDDEHTTTAFHFHNMFADLVKLRDKYATYAHGSFSMVKRPLGEIEQDLDVVVRCSHGYPNDINPEGRLRYEEGFEKYKGSKPIYFANSTYRKERHTDLIRMMAEDEAKWGKTYNESFVSQYLHAAKEK</sequence>
<evidence type="ECO:0000256" key="2">
    <source>
        <dbReference type="SAM" id="SignalP"/>
    </source>
</evidence>
<dbReference type="EMBL" id="HBGK01041301">
    <property type="protein sequence ID" value="CAD9300728.1"/>
    <property type="molecule type" value="Transcribed_RNA"/>
</dbReference>
<evidence type="ECO:0000256" key="1">
    <source>
        <dbReference type="SAM" id="MobiDB-lite"/>
    </source>
</evidence>
<dbReference type="InterPro" id="IPR006813">
    <property type="entry name" value="Glyco_trans_17"/>
</dbReference>
<keyword evidence="2" id="KW-0732">Signal</keyword>
<feature type="compositionally biased region" description="Low complexity" evidence="1">
    <location>
        <begin position="50"/>
        <end position="63"/>
    </location>
</feature>